<dbReference type="AlphaFoldDB" id="A0A139PHN7"/>
<proteinExistence type="predicted"/>
<reference evidence="1 2" key="1">
    <citation type="submission" date="2016-01" db="EMBL/GenBank/DDBJ databases">
        <title>Highly variable Streptococcus oralis are common among viridans streptococci isolated from primates.</title>
        <authorList>
            <person name="Denapaite D."/>
            <person name="Rieger M."/>
            <person name="Koendgen S."/>
            <person name="Brueckner R."/>
            <person name="Ochigava I."/>
            <person name="Kappeler P."/>
            <person name="Maetz-Rensing K."/>
            <person name="Leendertz F."/>
            <person name="Hakenbeck R."/>
        </authorList>
    </citation>
    <scope>NUCLEOTIDE SEQUENCE [LARGE SCALE GENOMIC DNA]</scope>
    <source>
        <strain evidence="1 2">DD21</strain>
    </source>
</reference>
<comment type="caution">
    <text evidence="1">The sequence shown here is derived from an EMBL/GenBank/DDBJ whole genome shotgun (WGS) entry which is preliminary data.</text>
</comment>
<evidence type="ECO:0000313" key="1">
    <source>
        <dbReference type="EMBL" id="KXT88809.1"/>
    </source>
</evidence>
<dbReference type="EMBL" id="LQZP01000529">
    <property type="protein sequence ID" value="KXT88809.1"/>
    <property type="molecule type" value="Genomic_DNA"/>
</dbReference>
<organism evidence="1 2">
    <name type="scientific">Streptococcus oralis</name>
    <dbReference type="NCBI Taxonomy" id="1303"/>
    <lineage>
        <taxon>Bacteria</taxon>
        <taxon>Bacillati</taxon>
        <taxon>Bacillota</taxon>
        <taxon>Bacilli</taxon>
        <taxon>Lactobacillales</taxon>
        <taxon>Streptococcaceae</taxon>
        <taxon>Streptococcus</taxon>
    </lineage>
</organism>
<sequence>MKSLMGKSIHGSPRLTDTVIFLYNPYQGKKQNKKRVSPLF</sequence>
<evidence type="ECO:0000313" key="2">
    <source>
        <dbReference type="Proteomes" id="UP000070053"/>
    </source>
</evidence>
<gene>
    <name evidence="1" type="ORF">SORDD21_01860</name>
</gene>
<accession>A0A139PHN7</accession>
<protein>
    <submittedName>
        <fullName evidence="1">Uncharacterized protein</fullName>
    </submittedName>
</protein>
<name>A0A139PHN7_STROR</name>
<dbReference type="Proteomes" id="UP000070053">
    <property type="component" value="Unassembled WGS sequence"/>
</dbReference>